<dbReference type="AlphaFoldDB" id="A0A9E7KR09"/>
<reference evidence="1" key="1">
    <citation type="submission" date="2022-05" db="EMBL/GenBank/DDBJ databases">
        <title>The Musa troglodytarum L. genome provides insights into the mechanism of non-climacteric behaviour and enrichment of carotenoids.</title>
        <authorList>
            <person name="Wang J."/>
        </authorList>
    </citation>
    <scope>NUCLEOTIDE SEQUENCE</scope>
    <source>
        <tissue evidence="1">Leaf</tissue>
    </source>
</reference>
<accession>A0A9E7KR09</accession>
<gene>
    <name evidence="1" type="ORF">MUK42_13779</name>
</gene>
<protein>
    <submittedName>
        <fullName evidence="1">Uncharacterized protein</fullName>
    </submittedName>
</protein>
<keyword evidence="2" id="KW-1185">Reference proteome</keyword>
<dbReference type="EMBL" id="CP097510">
    <property type="protein sequence ID" value="URE24170.1"/>
    <property type="molecule type" value="Genomic_DNA"/>
</dbReference>
<name>A0A9E7KR09_9LILI</name>
<organism evidence="1 2">
    <name type="scientific">Musa troglodytarum</name>
    <name type="common">fe'i banana</name>
    <dbReference type="NCBI Taxonomy" id="320322"/>
    <lineage>
        <taxon>Eukaryota</taxon>
        <taxon>Viridiplantae</taxon>
        <taxon>Streptophyta</taxon>
        <taxon>Embryophyta</taxon>
        <taxon>Tracheophyta</taxon>
        <taxon>Spermatophyta</taxon>
        <taxon>Magnoliopsida</taxon>
        <taxon>Liliopsida</taxon>
        <taxon>Zingiberales</taxon>
        <taxon>Musaceae</taxon>
        <taxon>Musa</taxon>
    </lineage>
</organism>
<sequence>MVAQQRFIRCGGEAIEVRRWQKKKKSYGGGQHCARETKHPKPRQFGTIIETVGLRRVTYEKK</sequence>
<evidence type="ECO:0000313" key="1">
    <source>
        <dbReference type="EMBL" id="URE24170.1"/>
    </source>
</evidence>
<proteinExistence type="predicted"/>
<dbReference type="Proteomes" id="UP001055439">
    <property type="component" value="Chromosome 8"/>
</dbReference>
<evidence type="ECO:0000313" key="2">
    <source>
        <dbReference type="Proteomes" id="UP001055439"/>
    </source>
</evidence>